<comment type="subcellular location">
    <subcellularLocation>
        <location evidence="4">Cytoplasm</location>
    </subcellularLocation>
</comment>
<dbReference type="GO" id="GO:1902208">
    <property type="term" value="P:regulation of bacterial-type flagellum assembly"/>
    <property type="evidence" value="ECO:0007669"/>
    <property type="project" value="UniProtKB-UniRule"/>
</dbReference>
<dbReference type="PANTHER" id="PTHR34984:SF1">
    <property type="entry name" value="CARBON STORAGE REGULATOR"/>
    <property type="match status" value="1"/>
</dbReference>
<dbReference type="HAMAP" id="MF_00167">
    <property type="entry name" value="CsrA"/>
    <property type="match status" value="1"/>
</dbReference>
<keyword evidence="1 4" id="KW-0963">Cytoplasm</keyword>
<dbReference type="RefSeq" id="WP_146505783.1">
    <property type="nucleotide sequence ID" value="NZ_SJPG01000001.1"/>
</dbReference>
<evidence type="ECO:0000313" key="6">
    <source>
        <dbReference type="Proteomes" id="UP000316095"/>
    </source>
</evidence>
<keyword evidence="6" id="KW-1185">Reference proteome</keyword>
<dbReference type="InterPro" id="IPR003751">
    <property type="entry name" value="CsrA"/>
</dbReference>
<dbReference type="GO" id="GO:0045947">
    <property type="term" value="P:negative regulation of translational initiation"/>
    <property type="evidence" value="ECO:0007669"/>
    <property type="project" value="UniProtKB-UniRule"/>
</dbReference>
<name>A0A5C5XMB1_9PLAN</name>
<protein>
    <recommendedName>
        <fullName evidence="4">Translational regulator CsrA</fullName>
    </recommendedName>
</protein>
<keyword evidence="4" id="KW-0678">Repressor</keyword>
<dbReference type="Pfam" id="PF02599">
    <property type="entry name" value="CsrA"/>
    <property type="match status" value="1"/>
</dbReference>
<evidence type="ECO:0000313" key="5">
    <source>
        <dbReference type="EMBL" id="TWT64034.1"/>
    </source>
</evidence>
<dbReference type="GO" id="GO:0005829">
    <property type="term" value="C:cytosol"/>
    <property type="evidence" value="ECO:0007669"/>
    <property type="project" value="TreeGrafter"/>
</dbReference>
<evidence type="ECO:0000256" key="1">
    <source>
        <dbReference type="ARBA" id="ARBA00022490"/>
    </source>
</evidence>
<evidence type="ECO:0000256" key="3">
    <source>
        <dbReference type="ARBA" id="ARBA00022884"/>
    </source>
</evidence>
<dbReference type="GO" id="GO:0006109">
    <property type="term" value="P:regulation of carbohydrate metabolic process"/>
    <property type="evidence" value="ECO:0007669"/>
    <property type="project" value="InterPro"/>
</dbReference>
<dbReference type="OrthoDB" id="289081at2"/>
<comment type="function">
    <text evidence="4">A translational regulator that binds mRNA to regulate translation initiation and/or mRNA stability. Usually binds in the 5'-UTR at or near the Shine-Dalgarno sequence preventing ribosome-binding, thus repressing translation. Its main target seems to be the major flagellin gene, while its function is anatagonized by FliW.</text>
</comment>
<comment type="subunit">
    <text evidence="4">Homodimer; the beta-strands of each monomer intercalate to form a hydrophobic core, while the alpha-helices form wings that extend away from the core.</text>
</comment>
<keyword evidence="3 4" id="KW-0694">RNA-binding</keyword>
<dbReference type="AlphaFoldDB" id="A0A5C5XMB1"/>
<dbReference type="InterPro" id="IPR036107">
    <property type="entry name" value="CsrA_sf"/>
</dbReference>
<accession>A0A5C5XMB1</accession>
<keyword evidence="4" id="KW-1005">Bacterial flagellum biogenesis</keyword>
<sequence length="69" mass="7888">MLVLARKSGESLMIDEVTETRVLEIRGDRVRLGIRAPWNVNIRRTELQFSISMEKDSLLGSSMEPLNTK</sequence>
<comment type="similarity">
    <text evidence="4">Belongs to the CsrA/RsmA family.</text>
</comment>
<comment type="caution">
    <text evidence="5">The sequence shown here is derived from an EMBL/GenBank/DDBJ whole genome shotgun (WGS) entry which is preliminary data.</text>
</comment>
<dbReference type="PANTHER" id="PTHR34984">
    <property type="entry name" value="CARBON STORAGE REGULATOR"/>
    <property type="match status" value="1"/>
</dbReference>
<evidence type="ECO:0000256" key="2">
    <source>
        <dbReference type="ARBA" id="ARBA00022845"/>
    </source>
</evidence>
<dbReference type="GO" id="GO:0044781">
    <property type="term" value="P:bacterial-type flagellum organization"/>
    <property type="evidence" value="ECO:0007669"/>
    <property type="project" value="UniProtKB-KW"/>
</dbReference>
<gene>
    <name evidence="5" type="primary">csrA_3</name>
    <name evidence="4" type="synonym">csrA</name>
    <name evidence="5" type="ORF">Pan54_47940</name>
</gene>
<dbReference type="SUPFAM" id="SSF117130">
    <property type="entry name" value="CsrA-like"/>
    <property type="match status" value="1"/>
</dbReference>
<dbReference type="GO" id="GO:0048027">
    <property type="term" value="F:mRNA 5'-UTR binding"/>
    <property type="evidence" value="ECO:0007669"/>
    <property type="project" value="UniProtKB-UniRule"/>
</dbReference>
<evidence type="ECO:0000256" key="4">
    <source>
        <dbReference type="HAMAP-Rule" id="MF_00167"/>
    </source>
</evidence>
<keyword evidence="2 4" id="KW-0810">Translation regulation</keyword>
<organism evidence="5 6">
    <name type="scientific">Rubinisphaera italica</name>
    <dbReference type="NCBI Taxonomy" id="2527969"/>
    <lineage>
        <taxon>Bacteria</taxon>
        <taxon>Pseudomonadati</taxon>
        <taxon>Planctomycetota</taxon>
        <taxon>Planctomycetia</taxon>
        <taxon>Planctomycetales</taxon>
        <taxon>Planctomycetaceae</taxon>
        <taxon>Rubinisphaera</taxon>
    </lineage>
</organism>
<dbReference type="Gene3D" id="2.60.40.4380">
    <property type="entry name" value="Translational regulator CsrA"/>
    <property type="match status" value="1"/>
</dbReference>
<dbReference type="GO" id="GO:0006402">
    <property type="term" value="P:mRNA catabolic process"/>
    <property type="evidence" value="ECO:0007669"/>
    <property type="project" value="InterPro"/>
</dbReference>
<dbReference type="Proteomes" id="UP000316095">
    <property type="component" value="Unassembled WGS sequence"/>
</dbReference>
<reference evidence="5 6" key="1">
    <citation type="submission" date="2019-02" db="EMBL/GenBank/DDBJ databases">
        <title>Deep-cultivation of Planctomycetes and their phenomic and genomic characterization uncovers novel biology.</title>
        <authorList>
            <person name="Wiegand S."/>
            <person name="Jogler M."/>
            <person name="Boedeker C."/>
            <person name="Pinto D."/>
            <person name="Vollmers J."/>
            <person name="Rivas-Marin E."/>
            <person name="Kohn T."/>
            <person name="Peeters S.H."/>
            <person name="Heuer A."/>
            <person name="Rast P."/>
            <person name="Oberbeckmann S."/>
            <person name="Bunk B."/>
            <person name="Jeske O."/>
            <person name="Meyerdierks A."/>
            <person name="Storesund J.E."/>
            <person name="Kallscheuer N."/>
            <person name="Luecker S."/>
            <person name="Lage O.M."/>
            <person name="Pohl T."/>
            <person name="Merkel B.J."/>
            <person name="Hornburger P."/>
            <person name="Mueller R.-W."/>
            <person name="Bruemmer F."/>
            <person name="Labrenz M."/>
            <person name="Spormann A.M."/>
            <person name="Op Den Camp H."/>
            <person name="Overmann J."/>
            <person name="Amann R."/>
            <person name="Jetten M.S.M."/>
            <person name="Mascher T."/>
            <person name="Medema M.H."/>
            <person name="Devos D.P."/>
            <person name="Kaster A.-K."/>
            <person name="Ovreas L."/>
            <person name="Rohde M."/>
            <person name="Galperin M.Y."/>
            <person name="Jogler C."/>
        </authorList>
    </citation>
    <scope>NUCLEOTIDE SEQUENCE [LARGE SCALE GENOMIC DNA]</scope>
    <source>
        <strain evidence="5 6">Pan54</strain>
    </source>
</reference>
<dbReference type="EMBL" id="SJPG01000001">
    <property type="protein sequence ID" value="TWT64034.1"/>
    <property type="molecule type" value="Genomic_DNA"/>
</dbReference>
<proteinExistence type="inferred from homology"/>